<sequence length="236" mass="26922">MMRILLLVFSSILLTGCLYPNNQLTENQATNDEQLNRVQEAVDEYRETTNGLLPIETKDQNTPIFIKYPIDFQVLREKGIMGEVPSNSFAGGGKYSYVLINPEEDPKVKVVDARITQQLRTVNYQINLYRNENDFAPFGERIGNGIFSIDREKLRLKDGYTVTSPYTGQELDIVIGKGGDAKVDFRPDVYQLMEEEGIEEYEGDLRYLLAEHYPIAPAYSPAMFMENGEIILKQSE</sequence>
<protein>
    <recommendedName>
        <fullName evidence="4">DUF3939 domain-containing protein</fullName>
    </recommendedName>
</protein>
<feature type="signal peptide" evidence="1">
    <location>
        <begin position="1"/>
        <end position="20"/>
    </location>
</feature>
<dbReference type="AlphaFoldDB" id="A0A556PT63"/>
<feature type="chain" id="PRO_5038808700" description="DUF3939 domain-containing protein" evidence="1">
    <location>
        <begin position="21"/>
        <end position="236"/>
    </location>
</feature>
<evidence type="ECO:0000313" key="3">
    <source>
        <dbReference type="Proteomes" id="UP000316425"/>
    </source>
</evidence>
<keyword evidence="1" id="KW-0732">Signal</keyword>
<reference evidence="2 3" key="1">
    <citation type="submission" date="2019-07" db="EMBL/GenBank/DDBJ databases">
        <title>Allobacillus sp. nov. SKP isolated from shrimp paste of Euphausiacea.</title>
        <authorList>
            <person name="Kanchanasin P."/>
            <person name="Tanasupawat S."/>
            <person name="Shi W."/>
            <person name="Wu L."/>
            <person name="Ma J."/>
        </authorList>
    </citation>
    <scope>NUCLEOTIDE SEQUENCE [LARGE SCALE GENOMIC DNA]</scope>
    <source>
        <strain evidence="2 3">SKP4-8</strain>
    </source>
</reference>
<accession>A0A556PT63</accession>
<keyword evidence="3" id="KW-1185">Reference proteome</keyword>
<evidence type="ECO:0000313" key="2">
    <source>
        <dbReference type="EMBL" id="TSJ67569.1"/>
    </source>
</evidence>
<organism evidence="2 3">
    <name type="scientific">Allobacillus salarius</name>
    <dbReference type="NCBI Taxonomy" id="1955272"/>
    <lineage>
        <taxon>Bacteria</taxon>
        <taxon>Bacillati</taxon>
        <taxon>Bacillota</taxon>
        <taxon>Bacilli</taxon>
        <taxon>Bacillales</taxon>
        <taxon>Bacillaceae</taxon>
        <taxon>Allobacillus</taxon>
    </lineage>
</organism>
<comment type="caution">
    <text evidence="2">The sequence shown here is derived from an EMBL/GenBank/DDBJ whole genome shotgun (WGS) entry which is preliminary data.</text>
</comment>
<name>A0A556PT63_9BACI</name>
<gene>
    <name evidence="2" type="ORF">FPQ13_00435</name>
</gene>
<dbReference type="PROSITE" id="PS51257">
    <property type="entry name" value="PROKAR_LIPOPROTEIN"/>
    <property type="match status" value="1"/>
</dbReference>
<dbReference type="OrthoDB" id="2449131at2"/>
<dbReference type="Proteomes" id="UP000316425">
    <property type="component" value="Unassembled WGS sequence"/>
</dbReference>
<evidence type="ECO:0008006" key="4">
    <source>
        <dbReference type="Google" id="ProtNLM"/>
    </source>
</evidence>
<dbReference type="RefSeq" id="WP_144087328.1">
    <property type="nucleotide sequence ID" value="NZ_VMHE01000001.1"/>
</dbReference>
<dbReference type="EMBL" id="VMHE01000001">
    <property type="protein sequence ID" value="TSJ67569.1"/>
    <property type="molecule type" value="Genomic_DNA"/>
</dbReference>
<evidence type="ECO:0000256" key="1">
    <source>
        <dbReference type="SAM" id="SignalP"/>
    </source>
</evidence>
<proteinExistence type="predicted"/>